<keyword evidence="3" id="KW-1185">Reference proteome</keyword>
<organism evidence="2 3">
    <name type="scientific">Austropuccinia psidii MF-1</name>
    <dbReference type="NCBI Taxonomy" id="1389203"/>
    <lineage>
        <taxon>Eukaryota</taxon>
        <taxon>Fungi</taxon>
        <taxon>Dikarya</taxon>
        <taxon>Basidiomycota</taxon>
        <taxon>Pucciniomycotina</taxon>
        <taxon>Pucciniomycetes</taxon>
        <taxon>Pucciniales</taxon>
        <taxon>Sphaerophragmiaceae</taxon>
        <taxon>Austropuccinia</taxon>
    </lineage>
</organism>
<proteinExistence type="predicted"/>
<dbReference type="Proteomes" id="UP000765509">
    <property type="component" value="Unassembled WGS sequence"/>
</dbReference>
<evidence type="ECO:0000313" key="3">
    <source>
        <dbReference type="Proteomes" id="UP000765509"/>
    </source>
</evidence>
<evidence type="ECO:0000313" key="2">
    <source>
        <dbReference type="EMBL" id="MBW0548782.1"/>
    </source>
</evidence>
<reference evidence="2" key="1">
    <citation type="submission" date="2021-03" db="EMBL/GenBank/DDBJ databases">
        <title>Draft genome sequence of rust myrtle Austropuccinia psidii MF-1, a brazilian biotype.</title>
        <authorList>
            <person name="Quecine M.C."/>
            <person name="Pachon D.M.R."/>
            <person name="Bonatelli M.L."/>
            <person name="Correr F.H."/>
            <person name="Franceschini L.M."/>
            <person name="Leite T.F."/>
            <person name="Margarido G.R.A."/>
            <person name="Almeida C.A."/>
            <person name="Ferrarezi J.A."/>
            <person name="Labate C.A."/>
        </authorList>
    </citation>
    <scope>NUCLEOTIDE SEQUENCE</scope>
    <source>
        <strain evidence="2">MF-1</strain>
    </source>
</reference>
<dbReference type="AlphaFoldDB" id="A0A9Q3P571"/>
<protein>
    <submittedName>
        <fullName evidence="2">Uncharacterized protein</fullName>
    </submittedName>
</protein>
<feature type="region of interest" description="Disordered" evidence="1">
    <location>
        <begin position="129"/>
        <end position="155"/>
    </location>
</feature>
<comment type="caution">
    <text evidence="2">The sequence shown here is derived from an EMBL/GenBank/DDBJ whole genome shotgun (WGS) entry which is preliminary data.</text>
</comment>
<feature type="region of interest" description="Disordered" evidence="1">
    <location>
        <begin position="191"/>
        <end position="222"/>
    </location>
</feature>
<sequence length="335" mass="37026">MSSKLTELTESSPSVPQPCVLCRSGILSLLASPWSMASSGHFDPSQADVGYKAFGVLDPALTKCLEKGKDFFQHYNSRSSKCHFCFVWKRPCRCTGPLASNIRRYLWSRKDRPFGKVFPVSEAPTPDGTPVYSTCASGKANKPQKSPYPGSVLNDDELSGKEVEVAPNSIGNQSSTSLSRPPAKIFQSHIIPRTPQTSQSTLATIPTSLPTASPSYSTSRPSLIPEVRPAPIHHSINSAILTSQQLQIVASSSRRREERSLFPFPAAQVFQQSTCWTIQVTREDPNMASENQDSVARIFRRANINNMEVIEYDKHRTIPGTASEEMAENVSWYRD</sequence>
<accession>A0A9Q3P571</accession>
<dbReference type="EMBL" id="AVOT02054043">
    <property type="protein sequence ID" value="MBW0548782.1"/>
    <property type="molecule type" value="Genomic_DNA"/>
</dbReference>
<evidence type="ECO:0000256" key="1">
    <source>
        <dbReference type="SAM" id="MobiDB-lite"/>
    </source>
</evidence>
<name>A0A9Q3P571_9BASI</name>
<gene>
    <name evidence="2" type="ORF">O181_088497</name>
</gene>
<feature type="compositionally biased region" description="Polar residues" evidence="1">
    <location>
        <begin position="194"/>
        <end position="221"/>
    </location>
</feature>